<name>A0ACA9YGA2_9ASCO</name>
<sequence length="593" mass="68195">MLGGAPPPPPPPLPMENSPVIVQREAFKEPSPSPFDNFPRPKKKMKQLHWEKFDDLSSNSFWKESQTHSLAGDLLSKGVFDEIELIFAAKEIKKIATKKKEDIDKISFLSRDISQQFGINLHSFNSLSDDELISKVLRCDKEVVHNIAVLEFLGKEEVVEVSNNLARNLEPYATDYKVENPSKPEKDPNDLQRADRVYLELMYNLQHYWKSRMRALKLVATYERDYEDLINKLRSIDEAVDSIKNSKHLKGVFEIILTVGNYMNDTTKQAQGFKLSSLQRLSFMKDDKNSMTFLHYVEKIIRLQYPQLAGFIDELSKCLQINKYSIEGIQNDCREFIQSIKNVQSSMDIGNLSDVSKFHPNDRILKVVVPSLPKAKRKSDLLNDSSSFTFNEFDNLMKYFGEDPSDSFVRNSFISKFADFINDYKRAHTDNLKREEELRLYEQRKKLLEAQQKKNESKDSLPEEKDSGDNDVMDSLLEKLKAAGPSRNEPSSARKRALMRKHLLESQQKKTHDDSFNDSQEDLTTVSPTPGSSTTDILEDDKNVGDRARNLLQELRGAEAPSRQSAASKYRQERLKRRTTNIDESDNPDESNT</sequence>
<protein>
    <submittedName>
        <fullName evidence="1">Uncharacterized protein</fullName>
    </submittedName>
</protein>
<comment type="caution">
    <text evidence="1">The sequence shown here is derived from an EMBL/GenBank/DDBJ whole genome shotgun (WGS) entry which is preliminary data.</text>
</comment>
<dbReference type="Proteomes" id="UP001152531">
    <property type="component" value="Unassembled WGS sequence"/>
</dbReference>
<evidence type="ECO:0000313" key="2">
    <source>
        <dbReference type="Proteomes" id="UP001152531"/>
    </source>
</evidence>
<organism evidence="1 2">
    <name type="scientific">[Candida] jaroonii</name>
    <dbReference type="NCBI Taxonomy" id="467808"/>
    <lineage>
        <taxon>Eukaryota</taxon>
        <taxon>Fungi</taxon>
        <taxon>Dikarya</taxon>
        <taxon>Ascomycota</taxon>
        <taxon>Saccharomycotina</taxon>
        <taxon>Pichiomycetes</taxon>
        <taxon>Debaryomycetaceae</taxon>
        <taxon>Yamadazyma</taxon>
    </lineage>
</organism>
<gene>
    <name evidence="1" type="ORF">CLIB1444_21S01222</name>
</gene>
<evidence type="ECO:0000313" key="1">
    <source>
        <dbReference type="EMBL" id="CAH6723869.1"/>
    </source>
</evidence>
<accession>A0ACA9YGA2</accession>
<proteinExistence type="predicted"/>
<keyword evidence="2" id="KW-1185">Reference proteome</keyword>
<reference evidence="1" key="1">
    <citation type="submission" date="2022-06" db="EMBL/GenBank/DDBJ databases">
        <authorList>
            <person name="Legras J.-L."/>
            <person name="Devillers H."/>
            <person name="Grondin C."/>
        </authorList>
    </citation>
    <scope>NUCLEOTIDE SEQUENCE</scope>
    <source>
        <strain evidence="1">CLIB 1444</strain>
    </source>
</reference>
<dbReference type="EMBL" id="CALSDN010000021">
    <property type="protein sequence ID" value="CAH6723869.1"/>
    <property type="molecule type" value="Genomic_DNA"/>
</dbReference>